<evidence type="ECO:0000256" key="1">
    <source>
        <dbReference type="SAM" id="MobiDB-lite"/>
    </source>
</evidence>
<gene>
    <name evidence="2" type="ORF">CVLEPA_LOCUS28825</name>
</gene>
<evidence type="ECO:0000313" key="3">
    <source>
        <dbReference type="Proteomes" id="UP001642483"/>
    </source>
</evidence>
<dbReference type="Proteomes" id="UP001642483">
    <property type="component" value="Unassembled WGS sequence"/>
</dbReference>
<dbReference type="PANTHER" id="PTHR22684:SF0">
    <property type="entry name" value="RIBOSOME QUALITY CONTROL COMPLEX SUBUNIT TCF25"/>
    <property type="match status" value="1"/>
</dbReference>
<name>A0ABP0GY34_CLALP</name>
<organism evidence="2 3">
    <name type="scientific">Clavelina lepadiformis</name>
    <name type="common">Light-bulb sea squirt</name>
    <name type="synonym">Ascidia lepadiformis</name>
    <dbReference type="NCBI Taxonomy" id="159417"/>
    <lineage>
        <taxon>Eukaryota</taxon>
        <taxon>Metazoa</taxon>
        <taxon>Chordata</taxon>
        <taxon>Tunicata</taxon>
        <taxon>Ascidiacea</taxon>
        <taxon>Aplousobranchia</taxon>
        <taxon>Clavelinidae</taxon>
        <taxon>Clavelina</taxon>
    </lineage>
</organism>
<dbReference type="Pfam" id="PF04910">
    <property type="entry name" value="Tcf25"/>
    <property type="match status" value="1"/>
</dbReference>
<dbReference type="PANTHER" id="PTHR22684">
    <property type="entry name" value="NULP1-RELATED"/>
    <property type="match status" value="1"/>
</dbReference>
<feature type="region of interest" description="Disordered" evidence="1">
    <location>
        <begin position="64"/>
        <end position="86"/>
    </location>
</feature>
<feature type="compositionally biased region" description="Basic residues" evidence="1">
    <location>
        <begin position="67"/>
        <end position="80"/>
    </location>
</feature>
<sequence>MSSRALRRLQGRGNVMALPPVDQEESESDEEEIVNHVVNKFALLDDSDEKSDEQIATDVVKQDTAVNKKKKNRKKKKKKATTMTPTEDLDKVLEEIESNGQVAPSTSHQRQDNLMSFKFQKSVLTVEHRHLNPDNELRKIFGTRALMGDSSYRRRNQGSQSRGMWLTQPQNNWAKLGRTGISMKSLETKNGCQVFKFEHSKDYQDIQFKFLDAVDSSDHRNIAVIIEKHSYHVDALLTFSDVYKVHEDIRMARELIERSLYCLERSFHSCFNLTTGMCRLPYKYQENRCLYLSLYKHMNFVSQRGCNRTALELCKVLLSLDPEEDPLGSILELDHFALRAAEYEYLIKFASEWGVSRNLTQLPNWAYSLALAHFQMSLLEKSSDKEKADKALQNALIMFPSVLALMLEKCSVQPDPKVAACAVFASKTKESRPQGLELLCHMFVCRNHSLWKDPEILAWLESNVNAVISRVEKKDRFVDECAQKRKTRYQKPPMNIYRHALISELPEVSSLLPLDIRTGTMLSHDPLPPQDTVISYQRPARSSHGRSRHPVSLFFHSLLPGFNPEEPFDGAPEYLDRADAGQMRGNVQTLMNAMRELLDNFQRPLAEDEEEEFVQDWD</sequence>
<keyword evidence="3" id="KW-1185">Reference proteome</keyword>
<accession>A0ABP0GY34</accession>
<feature type="compositionally biased region" description="Basic residues" evidence="1">
    <location>
        <begin position="1"/>
        <end position="10"/>
    </location>
</feature>
<protein>
    <recommendedName>
        <fullName evidence="4">Transcription factor 25</fullName>
    </recommendedName>
</protein>
<reference evidence="2 3" key="1">
    <citation type="submission" date="2024-02" db="EMBL/GenBank/DDBJ databases">
        <authorList>
            <person name="Daric V."/>
            <person name="Darras S."/>
        </authorList>
    </citation>
    <scope>NUCLEOTIDE SEQUENCE [LARGE SCALE GENOMIC DNA]</scope>
</reference>
<evidence type="ECO:0008006" key="4">
    <source>
        <dbReference type="Google" id="ProtNLM"/>
    </source>
</evidence>
<dbReference type="EMBL" id="CAWYQH010000152">
    <property type="protein sequence ID" value="CAK8695564.1"/>
    <property type="molecule type" value="Genomic_DNA"/>
</dbReference>
<comment type="caution">
    <text evidence="2">The sequence shown here is derived from an EMBL/GenBank/DDBJ whole genome shotgun (WGS) entry which is preliminary data.</text>
</comment>
<dbReference type="InterPro" id="IPR006994">
    <property type="entry name" value="TCF25/Rqc1"/>
</dbReference>
<evidence type="ECO:0000313" key="2">
    <source>
        <dbReference type="EMBL" id="CAK8695564.1"/>
    </source>
</evidence>
<feature type="region of interest" description="Disordered" evidence="1">
    <location>
        <begin position="1"/>
        <end position="30"/>
    </location>
</feature>
<proteinExistence type="predicted"/>